<evidence type="ECO:0000256" key="1">
    <source>
        <dbReference type="SAM" id="MobiDB-lite"/>
    </source>
</evidence>
<evidence type="ECO:0000313" key="3">
    <source>
        <dbReference type="Proteomes" id="UP000481153"/>
    </source>
</evidence>
<dbReference type="AlphaFoldDB" id="A0A6G0XGK5"/>
<name>A0A6G0XGK5_9STRA</name>
<protein>
    <submittedName>
        <fullName evidence="2">Uncharacterized protein</fullName>
    </submittedName>
</protein>
<reference evidence="2 3" key="1">
    <citation type="submission" date="2019-07" db="EMBL/GenBank/DDBJ databases">
        <title>Genomics analysis of Aphanomyces spp. identifies a new class of oomycete effector associated with host adaptation.</title>
        <authorList>
            <person name="Gaulin E."/>
        </authorList>
    </citation>
    <scope>NUCLEOTIDE SEQUENCE [LARGE SCALE GENOMIC DNA]</scope>
    <source>
        <strain evidence="2 3">ATCC 201684</strain>
    </source>
</reference>
<accession>A0A6G0XGK5</accession>
<proteinExistence type="predicted"/>
<gene>
    <name evidence="2" type="ORF">Ae201684_005163</name>
</gene>
<feature type="region of interest" description="Disordered" evidence="1">
    <location>
        <begin position="1"/>
        <end position="31"/>
    </location>
</feature>
<feature type="region of interest" description="Disordered" evidence="1">
    <location>
        <begin position="81"/>
        <end position="104"/>
    </location>
</feature>
<feature type="compositionally biased region" description="Basic residues" evidence="1">
    <location>
        <begin position="81"/>
        <end position="92"/>
    </location>
</feature>
<comment type="caution">
    <text evidence="2">The sequence shown here is derived from an EMBL/GenBank/DDBJ whole genome shotgun (WGS) entry which is preliminary data.</text>
</comment>
<organism evidence="2 3">
    <name type="scientific">Aphanomyces euteiches</name>
    <dbReference type="NCBI Taxonomy" id="100861"/>
    <lineage>
        <taxon>Eukaryota</taxon>
        <taxon>Sar</taxon>
        <taxon>Stramenopiles</taxon>
        <taxon>Oomycota</taxon>
        <taxon>Saprolegniomycetes</taxon>
        <taxon>Saprolegniales</taxon>
        <taxon>Verrucalvaceae</taxon>
        <taxon>Aphanomyces</taxon>
    </lineage>
</organism>
<evidence type="ECO:0000313" key="2">
    <source>
        <dbReference type="EMBL" id="KAF0739244.1"/>
    </source>
</evidence>
<feature type="compositionally biased region" description="Basic and acidic residues" evidence="1">
    <location>
        <begin position="11"/>
        <end position="23"/>
    </location>
</feature>
<dbReference type="Proteomes" id="UP000481153">
    <property type="component" value="Unassembled WGS sequence"/>
</dbReference>
<dbReference type="EMBL" id="VJMJ01000066">
    <property type="protein sequence ID" value="KAF0739244.1"/>
    <property type="molecule type" value="Genomic_DNA"/>
</dbReference>
<sequence>MENRPVQPRSMESDGRVPPRQDSLRNQYFQKKQKEYRRRLRSERLVLLEELTRLQDRCSNLPATFSATMACSLGKLTRRSFKKRAERPRRSKSIYETLLMPKRR</sequence>
<keyword evidence="3" id="KW-1185">Reference proteome</keyword>